<dbReference type="Proteomes" id="UP000000763">
    <property type="component" value="Chromosome 8"/>
</dbReference>
<dbReference type="Gene3D" id="1.20.1280.50">
    <property type="match status" value="1"/>
</dbReference>
<proteinExistence type="predicted"/>
<dbReference type="EMBL" id="AP005499">
    <property type="protein sequence ID" value="BAD03682.1"/>
    <property type="molecule type" value="Genomic_DNA"/>
</dbReference>
<dbReference type="Pfam" id="PF12937">
    <property type="entry name" value="F-box-like"/>
    <property type="match status" value="1"/>
</dbReference>
<name>Q6Z074_ORYSJ</name>
<reference evidence="2" key="1">
    <citation type="submission" date="2002-02" db="EMBL/GenBank/DDBJ databases">
        <title>Oryza sativa nipponbare(GA3) genomic DNA, chromosome 8, PAC clone:P0035F08.</title>
        <authorList>
            <person name="Sasaki T."/>
            <person name="Matsumoto T."/>
            <person name="Yamamoto K."/>
        </authorList>
    </citation>
    <scope>NUCLEOTIDE SEQUENCE</scope>
</reference>
<accession>Q6Z074</accession>
<evidence type="ECO:0000313" key="2">
    <source>
        <dbReference type="EMBL" id="BAD03407.1"/>
    </source>
</evidence>
<gene>
    <name evidence="2" type="ORF">P0035F08.28</name>
    <name evidence="3" type="ORF">P0412D08.6</name>
</gene>
<dbReference type="SUPFAM" id="SSF81383">
    <property type="entry name" value="F-box domain"/>
    <property type="match status" value="1"/>
</dbReference>
<reference evidence="3" key="2">
    <citation type="submission" date="2002-07" db="EMBL/GenBank/DDBJ databases">
        <title>Oryza sativa nipponbare(GA3) genomic DNA, chromosome 8, PAC clone:P0412D08.</title>
        <authorList>
            <person name="Sasaki T."/>
            <person name="Matsumoto T."/>
            <person name="Katayose Y."/>
        </authorList>
    </citation>
    <scope>NUCLEOTIDE SEQUENCE</scope>
</reference>
<evidence type="ECO:0000313" key="4">
    <source>
        <dbReference type="Proteomes" id="UP000000763"/>
    </source>
</evidence>
<dbReference type="AlphaFoldDB" id="Q6Z074"/>
<dbReference type="PANTHER" id="PTHR38926:SF74">
    <property type="entry name" value="OS08G0193600 PROTEIN"/>
    <property type="match status" value="1"/>
</dbReference>
<protein>
    <recommendedName>
        <fullName evidence="1">F-box domain-containing protein</fullName>
    </recommendedName>
</protein>
<dbReference type="InterPro" id="IPR001810">
    <property type="entry name" value="F-box_dom"/>
</dbReference>
<feature type="domain" description="F-box" evidence="1">
    <location>
        <begin position="183"/>
        <end position="209"/>
    </location>
</feature>
<sequence>MPSSARRRGGRRGGRGSAVEMEMEEARDWVELALDAIAACRLRRPSHPRCRGVERGGSAAPRKGGRCCCRACRCCAGWEVREGRPPPPVPSPLRARRPDPPPAAIVVVVVPVAIEEGSAAHGRSGKAAAAVAEPAARCRAGWQVGEGRRRRCRACRCRAAPARRAVQPPPLPLRASCDHAEILAGAGQVCRSWRRAARDEPDLWRRIDMRGRGHGHAGAGLRGMAQAAVSRSKGQCEAFRSQHAVDDGFLLFLGET</sequence>
<evidence type="ECO:0000259" key="1">
    <source>
        <dbReference type="Pfam" id="PF12937"/>
    </source>
</evidence>
<evidence type="ECO:0000313" key="3">
    <source>
        <dbReference type="EMBL" id="BAD03682.1"/>
    </source>
</evidence>
<organism evidence="3 4">
    <name type="scientific">Oryza sativa subsp. japonica</name>
    <name type="common">Rice</name>
    <dbReference type="NCBI Taxonomy" id="39947"/>
    <lineage>
        <taxon>Eukaryota</taxon>
        <taxon>Viridiplantae</taxon>
        <taxon>Streptophyta</taxon>
        <taxon>Embryophyta</taxon>
        <taxon>Tracheophyta</taxon>
        <taxon>Spermatophyta</taxon>
        <taxon>Magnoliopsida</taxon>
        <taxon>Liliopsida</taxon>
        <taxon>Poales</taxon>
        <taxon>Poaceae</taxon>
        <taxon>BOP clade</taxon>
        <taxon>Oryzoideae</taxon>
        <taxon>Oryzeae</taxon>
        <taxon>Oryzinae</taxon>
        <taxon>Oryza</taxon>
        <taxon>Oryza sativa</taxon>
    </lineage>
</organism>
<dbReference type="EMBL" id="AP004746">
    <property type="protein sequence ID" value="BAD03407.1"/>
    <property type="molecule type" value="Genomic_DNA"/>
</dbReference>
<dbReference type="InterPro" id="IPR036047">
    <property type="entry name" value="F-box-like_dom_sf"/>
</dbReference>
<reference evidence="4" key="3">
    <citation type="journal article" date="2005" name="Nature">
        <title>The map-based sequence of the rice genome.</title>
        <authorList>
            <consortium name="International rice genome sequencing project (IRGSP)"/>
            <person name="Matsumoto T."/>
            <person name="Wu J."/>
            <person name="Kanamori H."/>
            <person name="Katayose Y."/>
            <person name="Fujisawa M."/>
            <person name="Namiki N."/>
            <person name="Mizuno H."/>
            <person name="Yamamoto K."/>
            <person name="Antonio B.A."/>
            <person name="Baba T."/>
            <person name="Sakata K."/>
            <person name="Nagamura Y."/>
            <person name="Aoki H."/>
            <person name="Arikawa K."/>
            <person name="Arita K."/>
            <person name="Bito T."/>
            <person name="Chiden Y."/>
            <person name="Fujitsuka N."/>
            <person name="Fukunaka R."/>
            <person name="Hamada M."/>
            <person name="Harada C."/>
            <person name="Hayashi A."/>
            <person name="Hijishita S."/>
            <person name="Honda M."/>
            <person name="Hosokawa S."/>
            <person name="Ichikawa Y."/>
            <person name="Idonuma A."/>
            <person name="Iijima M."/>
            <person name="Ikeda M."/>
            <person name="Ikeno M."/>
            <person name="Ito K."/>
            <person name="Ito S."/>
            <person name="Ito T."/>
            <person name="Ito Y."/>
            <person name="Ito Y."/>
            <person name="Iwabuchi A."/>
            <person name="Kamiya K."/>
            <person name="Karasawa W."/>
            <person name="Kurita K."/>
            <person name="Katagiri S."/>
            <person name="Kikuta A."/>
            <person name="Kobayashi H."/>
            <person name="Kobayashi N."/>
            <person name="Machita K."/>
            <person name="Maehara T."/>
            <person name="Masukawa M."/>
            <person name="Mizubayashi T."/>
            <person name="Mukai Y."/>
            <person name="Nagasaki H."/>
            <person name="Nagata Y."/>
            <person name="Naito S."/>
            <person name="Nakashima M."/>
            <person name="Nakama Y."/>
            <person name="Nakamichi Y."/>
            <person name="Nakamura M."/>
            <person name="Meguro A."/>
            <person name="Negishi M."/>
            <person name="Ohta I."/>
            <person name="Ohta T."/>
            <person name="Okamoto M."/>
            <person name="Ono N."/>
            <person name="Saji S."/>
            <person name="Sakaguchi M."/>
            <person name="Sakai K."/>
            <person name="Shibata M."/>
            <person name="Shimokawa T."/>
            <person name="Song J."/>
            <person name="Takazaki Y."/>
            <person name="Terasawa K."/>
            <person name="Tsugane M."/>
            <person name="Tsuji K."/>
            <person name="Ueda S."/>
            <person name="Waki K."/>
            <person name="Yamagata H."/>
            <person name="Yamamoto M."/>
            <person name="Yamamoto S."/>
            <person name="Yamane H."/>
            <person name="Yoshiki S."/>
            <person name="Yoshihara R."/>
            <person name="Yukawa K."/>
            <person name="Zhong H."/>
            <person name="Yano M."/>
            <person name="Yuan Q."/>
            <person name="Ouyang S."/>
            <person name="Liu J."/>
            <person name="Jones K.M."/>
            <person name="Gansberger K."/>
            <person name="Moffat K."/>
            <person name="Hill J."/>
            <person name="Bera J."/>
            <person name="Fadrosh D."/>
            <person name="Jin S."/>
            <person name="Johri S."/>
            <person name="Kim M."/>
            <person name="Overton L."/>
            <person name="Reardon M."/>
            <person name="Tsitrin T."/>
            <person name="Vuong H."/>
            <person name="Weaver B."/>
            <person name="Ciecko A."/>
            <person name="Tallon L."/>
            <person name="Jackson J."/>
            <person name="Pai G."/>
            <person name="Aken S.V."/>
            <person name="Utterback T."/>
            <person name="Reidmuller S."/>
            <person name="Feldblyum T."/>
            <person name="Hsiao J."/>
            <person name="Zismann V."/>
            <person name="Iobst S."/>
            <person name="de Vazeille A.R."/>
            <person name="Buell C.R."/>
            <person name="Ying K."/>
            <person name="Li Y."/>
            <person name="Lu T."/>
            <person name="Huang Y."/>
            <person name="Zhao Q."/>
            <person name="Feng Q."/>
            <person name="Zhang L."/>
            <person name="Zhu J."/>
            <person name="Weng Q."/>
            <person name="Mu J."/>
            <person name="Lu Y."/>
            <person name="Fan D."/>
            <person name="Liu Y."/>
            <person name="Guan J."/>
            <person name="Zhang Y."/>
            <person name="Yu S."/>
            <person name="Liu X."/>
            <person name="Zhang Y."/>
            <person name="Hong G."/>
            <person name="Han B."/>
            <person name="Choisne N."/>
            <person name="Demange N."/>
            <person name="Orjeda G."/>
            <person name="Samain S."/>
            <person name="Cattolico L."/>
            <person name="Pelletier E."/>
            <person name="Couloux A."/>
            <person name="Segurens B."/>
            <person name="Wincker P."/>
            <person name="D'Hont A."/>
            <person name="Scarpelli C."/>
            <person name="Weissenbach J."/>
            <person name="Salanoubat M."/>
            <person name="Quetier F."/>
            <person name="Yu Y."/>
            <person name="Kim H.R."/>
            <person name="Rambo T."/>
            <person name="Currie J."/>
            <person name="Collura K."/>
            <person name="Luo M."/>
            <person name="Yang T."/>
            <person name="Ammiraju J.S.S."/>
            <person name="Engler F."/>
            <person name="Soderlund C."/>
            <person name="Wing R.A."/>
            <person name="Palmer L.E."/>
            <person name="de la Bastide M."/>
            <person name="Spiegel L."/>
            <person name="Nascimento L."/>
            <person name="Zutavern T."/>
            <person name="O'Shaughnessy A."/>
            <person name="Dike S."/>
            <person name="Dedhia N."/>
            <person name="Preston R."/>
            <person name="Balija V."/>
            <person name="McCombie W.R."/>
            <person name="Chow T."/>
            <person name="Chen H."/>
            <person name="Chung M."/>
            <person name="Chen C."/>
            <person name="Shaw J."/>
            <person name="Wu H."/>
            <person name="Hsiao K."/>
            <person name="Chao Y."/>
            <person name="Chu M."/>
            <person name="Cheng C."/>
            <person name="Hour A."/>
            <person name="Lee P."/>
            <person name="Lin S."/>
            <person name="Lin Y."/>
            <person name="Liou J."/>
            <person name="Liu S."/>
            <person name="Hsing Y."/>
            <person name="Raghuvanshi S."/>
            <person name="Mohanty A."/>
            <person name="Bharti A.K."/>
            <person name="Gaur A."/>
            <person name="Gupta V."/>
            <person name="Kumar D."/>
            <person name="Ravi V."/>
            <person name="Vij S."/>
            <person name="Kapur A."/>
            <person name="Khurana P."/>
            <person name="Khurana P."/>
            <person name="Khurana J.P."/>
            <person name="Tyagi A.K."/>
            <person name="Gaikwad K."/>
            <person name="Singh A."/>
            <person name="Dalal V."/>
            <person name="Srivastava S."/>
            <person name="Dixit A."/>
            <person name="Pal A.K."/>
            <person name="Ghazi I.A."/>
            <person name="Yadav M."/>
            <person name="Pandit A."/>
            <person name="Bhargava A."/>
            <person name="Sureshbabu K."/>
            <person name="Batra K."/>
            <person name="Sharma T.R."/>
            <person name="Mohapatra T."/>
            <person name="Singh N.K."/>
            <person name="Messing J."/>
            <person name="Nelson A.B."/>
            <person name="Fuks G."/>
            <person name="Kavchok S."/>
            <person name="Keizer G."/>
            <person name="Linton E."/>
            <person name="Llaca V."/>
            <person name="Song R."/>
            <person name="Tanyolac B."/>
            <person name="Young S."/>
            <person name="Ho-Il K."/>
            <person name="Hahn J.H."/>
            <person name="Sangsakoo G."/>
            <person name="Vanavichit A."/>
            <person name="de Mattos Luiz.A.T."/>
            <person name="Zimmer P.D."/>
            <person name="Malone G."/>
            <person name="Dellagostin O."/>
            <person name="de Oliveira A.C."/>
            <person name="Bevan M."/>
            <person name="Bancroft I."/>
            <person name="Minx P."/>
            <person name="Cordum H."/>
            <person name="Wilson R."/>
            <person name="Cheng Z."/>
            <person name="Jin W."/>
            <person name="Jiang J."/>
            <person name="Leong S.A."/>
            <person name="Iwama H."/>
            <person name="Gojobori T."/>
            <person name="Itoh T."/>
            <person name="Niimura Y."/>
            <person name="Fujii Y."/>
            <person name="Habara T."/>
            <person name="Sakai H."/>
            <person name="Sato Y."/>
            <person name="Wilson G."/>
            <person name="Kumar K."/>
            <person name="McCouch S."/>
            <person name="Juretic N."/>
            <person name="Hoen D."/>
            <person name="Wright S."/>
            <person name="Bruskiewich R."/>
            <person name="Bureau T."/>
            <person name="Miyao A."/>
            <person name="Hirochika H."/>
            <person name="Nishikawa T."/>
            <person name="Kadowaki K."/>
            <person name="Sugiura M."/>
            <person name="Burr B."/>
            <person name="Sasaki T."/>
        </authorList>
    </citation>
    <scope>NUCLEOTIDE SEQUENCE [LARGE SCALE GENOMIC DNA]</scope>
    <source>
        <strain evidence="4">cv. Nipponbare</strain>
    </source>
</reference>
<reference evidence="4" key="4">
    <citation type="journal article" date="2008" name="Nucleic Acids Res.">
        <title>The rice annotation project database (RAP-DB): 2008 update.</title>
        <authorList>
            <consortium name="The rice annotation project (RAP)"/>
        </authorList>
    </citation>
    <scope>GENOME REANNOTATION</scope>
    <source>
        <strain evidence="4">cv. Nipponbare</strain>
    </source>
</reference>
<dbReference type="PANTHER" id="PTHR38926">
    <property type="entry name" value="F-BOX DOMAIN CONTAINING PROTEIN, EXPRESSED"/>
    <property type="match status" value="1"/>
</dbReference>